<comment type="subcellular location">
    <subcellularLocation>
        <location evidence="1">Cell membrane</location>
        <topology evidence="1">Multi-pass membrane protein</topology>
    </subcellularLocation>
</comment>
<sequence length="455" mass="49550">MRCLDLRTDARVRRTLSPPKVLSFGFALIIVTGTFLLSLPISSDGRHLPLLDAFFMATSATCVTGLTVLDPGTELSLFGQLVLLVLTQLGGLGFMTMGTLIALAFNRRISLRERLILQEAMNYNSMEGLLSLIRRVILYSFVIEMTGALLLSIRWSMDMSLPRAIYFGIYHSITMFNNAGFDLFGAIHGPFSGLSGYVRDPFVNVVIMSLIFLGGIGFVVLSDLIEFPSKRKLSLHSKVVLSYSAVLVVGGAFLIYIMERSNKLTMQPLGEGGSILSSLFQSISSRSGGVSTLNVTDMEHSTQFLLIILMFIGAAPGSTGGGIKVTVFAVLIGAMWAMIKGKDDIVLFQRRLAKDSIIKAVTQTWLALFLVIFVAMVLSVLEDRGFLPLLFETTSAFGTTGMSLGLTSTLTPISKIIICLVMFLGRVGPLTLAYALAPRSTKDLYRYPEGRITIG</sequence>
<feature type="transmembrane region" description="Helical" evidence="10">
    <location>
        <begin position="132"/>
        <end position="153"/>
    </location>
</feature>
<dbReference type="GO" id="GO:0005886">
    <property type="term" value="C:plasma membrane"/>
    <property type="evidence" value="ECO:0007669"/>
    <property type="project" value="UniProtKB-SubCell"/>
</dbReference>
<evidence type="ECO:0000256" key="2">
    <source>
        <dbReference type="ARBA" id="ARBA00022448"/>
    </source>
</evidence>
<dbReference type="OrthoDB" id="9810952at2"/>
<keyword evidence="5 10" id="KW-0812">Transmembrane</keyword>
<keyword evidence="4" id="KW-0633">Potassium transport</keyword>
<feature type="transmembrane region" description="Helical" evidence="10">
    <location>
        <begin position="306"/>
        <end position="339"/>
    </location>
</feature>
<evidence type="ECO:0000256" key="9">
    <source>
        <dbReference type="ARBA" id="ARBA00023136"/>
    </source>
</evidence>
<feature type="transmembrane region" description="Helical" evidence="10">
    <location>
        <begin position="47"/>
        <end position="69"/>
    </location>
</feature>
<protein>
    <submittedName>
        <fullName evidence="11">Trk family potassium uptake protein</fullName>
    </submittedName>
</protein>
<accession>A0A3S1B971</accession>
<dbReference type="Pfam" id="PF02386">
    <property type="entry name" value="TrkH"/>
    <property type="match status" value="1"/>
</dbReference>
<evidence type="ECO:0000256" key="7">
    <source>
        <dbReference type="ARBA" id="ARBA00022989"/>
    </source>
</evidence>
<gene>
    <name evidence="11" type="ORF">EJP77_02345</name>
</gene>
<dbReference type="EMBL" id="RZNX01000001">
    <property type="protein sequence ID" value="RUT35866.1"/>
    <property type="molecule type" value="Genomic_DNA"/>
</dbReference>
<feature type="transmembrane region" description="Helical" evidence="10">
    <location>
        <begin position="81"/>
        <end position="105"/>
    </location>
</feature>
<evidence type="ECO:0000256" key="6">
    <source>
        <dbReference type="ARBA" id="ARBA00022958"/>
    </source>
</evidence>
<evidence type="ECO:0000256" key="5">
    <source>
        <dbReference type="ARBA" id="ARBA00022692"/>
    </source>
</evidence>
<feature type="transmembrane region" description="Helical" evidence="10">
    <location>
        <begin position="239"/>
        <end position="258"/>
    </location>
</feature>
<dbReference type="InterPro" id="IPR004772">
    <property type="entry name" value="TrkH"/>
</dbReference>
<evidence type="ECO:0000256" key="3">
    <source>
        <dbReference type="ARBA" id="ARBA00022475"/>
    </source>
</evidence>
<feature type="transmembrane region" description="Helical" evidence="10">
    <location>
        <begin position="207"/>
        <end position="227"/>
    </location>
</feature>
<keyword evidence="6" id="KW-0630">Potassium</keyword>
<dbReference type="GO" id="GO:0015379">
    <property type="term" value="F:potassium:chloride symporter activity"/>
    <property type="evidence" value="ECO:0007669"/>
    <property type="project" value="InterPro"/>
</dbReference>
<keyword evidence="7 10" id="KW-1133">Transmembrane helix</keyword>
<keyword evidence="12" id="KW-1185">Reference proteome</keyword>
<dbReference type="PANTHER" id="PTHR32024">
    <property type="entry name" value="TRK SYSTEM POTASSIUM UPTAKE PROTEIN TRKG-RELATED"/>
    <property type="match status" value="1"/>
</dbReference>
<feature type="transmembrane region" description="Helical" evidence="10">
    <location>
        <begin position="360"/>
        <end position="381"/>
    </location>
</feature>
<evidence type="ECO:0000313" key="11">
    <source>
        <dbReference type="EMBL" id="RUT35866.1"/>
    </source>
</evidence>
<feature type="transmembrane region" description="Helical" evidence="10">
    <location>
        <begin position="165"/>
        <end position="187"/>
    </location>
</feature>
<dbReference type="InterPro" id="IPR003445">
    <property type="entry name" value="Cat_transpt"/>
</dbReference>
<feature type="transmembrane region" description="Helical" evidence="10">
    <location>
        <begin position="21"/>
        <end position="41"/>
    </location>
</feature>
<keyword evidence="9 10" id="KW-0472">Membrane</keyword>
<keyword evidence="3" id="KW-1003">Cell membrane</keyword>
<reference evidence="11 12" key="1">
    <citation type="submission" date="2018-12" db="EMBL/GenBank/DDBJ databases">
        <authorList>
            <person name="Sun L."/>
            <person name="Chen Z."/>
        </authorList>
    </citation>
    <scope>NUCLEOTIDE SEQUENCE [LARGE SCALE GENOMIC DNA]</scope>
    <source>
        <strain evidence="11 12">3-5-3</strain>
    </source>
</reference>
<evidence type="ECO:0000256" key="1">
    <source>
        <dbReference type="ARBA" id="ARBA00004651"/>
    </source>
</evidence>
<proteinExistence type="predicted"/>
<keyword evidence="2" id="KW-0813">Transport</keyword>
<name>A0A3S1B971_9BACL</name>
<evidence type="ECO:0000313" key="12">
    <source>
        <dbReference type="Proteomes" id="UP000272464"/>
    </source>
</evidence>
<dbReference type="Proteomes" id="UP000272464">
    <property type="component" value="Unassembled WGS sequence"/>
</dbReference>
<evidence type="ECO:0000256" key="10">
    <source>
        <dbReference type="SAM" id="Phobius"/>
    </source>
</evidence>
<keyword evidence="8" id="KW-0406">Ion transport</keyword>
<dbReference type="NCBIfam" id="TIGR00933">
    <property type="entry name" value="2a38"/>
    <property type="match status" value="1"/>
</dbReference>
<organism evidence="11 12">
    <name type="scientific">Paenibacillus zeisoli</name>
    <dbReference type="NCBI Taxonomy" id="2496267"/>
    <lineage>
        <taxon>Bacteria</taxon>
        <taxon>Bacillati</taxon>
        <taxon>Bacillota</taxon>
        <taxon>Bacilli</taxon>
        <taxon>Bacillales</taxon>
        <taxon>Paenibacillaceae</taxon>
        <taxon>Paenibacillus</taxon>
    </lineage>
</organism>
<evidence type="ECO:0000256" key="8">
    <source>
        <dbReference type="ARBA" id="ARBA00023065"/>
    </source>
</evidence>
<feature type="transmembrane region" description="Helical" evidence="10">
    <location>
        <begin position="413"/>
        <end position="437"/>
    </location>
</feature>
<dbReference type="AlphaFoldDB" id="A0A3S1B971"/>
<evidence type="ECO:0000256" key="4">
    <source>
        <dbReference type="ARBA" id="ARBA00022538"/>
    </source>
</evidence>
<comment type="caution">
    <text evidence="11">The sequence shown here is derived from an EMBL/GenBank/DDBJ whole genome shotgun (WGS) entry which is preliminary data.</text>
</comment>
<dbReference type="PANTHER" id="PTHR32024:SF1">
    <property type="entry name" value="KTR SYSTEM POTASSIUM UPTAKE PROTEIN B"/>
    <property type="match status" value="1"/>
</dbReference>